<sequence>MSPQTSSSSLAEENASSMYDTNRDSDPLATDRSGVDGGVCGNEHADKRSASFAHSSSMSDADIRSEERRSSSSGKQPPMNLEVFSLQGGSSIRANGTLLTSARSQFVYFAFQTRHAFGLLAGLSAVGVIQVGFPVSFSAAISENCLYASKRAFSKLRLVISDDSAWSRSCLYASFFSRSRRSFHLTILSFSLRTFSQSSSSRITFSSCKNIPSPGSPAVSLAHGACRSNCHVLPARQSEKTSHKILLKYSQYPFLPSPQCVFIVHQNYTYNKSGQQRARSPAAQRYHHSPRTA</sequence>
<dbReference type="AlphaFoldDB" id="A0A6G0U9T5"/>
<dbReference type="Proteomes" id="UP000475862">
    <property type="component" value="Unassembled WGS sequence"/>
</dbReference>
<feature type="compositionally biased region" description="Low complexity" evidence="1">
    <location>
        <begin position="50"/>
        <end position="60"/>
    </location>
</feature>
<feature type="compositionally biased region" description="Low complexity" evidence="1">
    <location>
        <begin position="1"/>
        <end position="17"/>
    </location>
</feature>
<feature type="region of interest" description="Disordered" evidence="1">
    <location>
        <begin position="273"/>
        <end position="293"/>
    </location>
</feature>
<keyword evidence="3" id="KW-1185">Reference proteome</keyword>
<reference evidence="2 3" key="1">
    <citation type="submission" date="2019-08" db="EMBL/GenBank/DDBJ databases">
        <title>The genome of the soybean aphid Biotype 1, its phylome, world population structure and adaptation to the North American continent.</title>
        <authorList>
            <person name="Giordano R."/>
            <person name="Donthu R.K."/>
            <person name="Hernandez A.G."/>
            <person name="Wright C.L."/>
            <person name="Zimin A.V."/>
        </authorList>
    </citation>
    <scope>NUCLEOTIDE SEQUENCE [LARGE SCALE GENOMIC DNA]</scope>
    <source>
        <tissue evidence="2">Whole aphids</tissue>
    </source>
</reference>
<proteinExistence type="predicted"/>
<comment type="caution">
    <text evidence="2">The sequence shown here is derived from an EMBL/GenBank/DDBJ whole genome shotgun (WGS) entry which is preliminary data.</text>
</comment>
<protein>
    <submittedName>
        <fullName evidence="2">Uncharacterized protein</fullName>
    </submittedName>
</protein>
<dbReference type="EMBL" id="VYZN01000001">
    <property type="protein sequence ID" value="KAE9545052.1"/>
    <property type="molecule type" value="Genomic_DNA"/>
</dbReference>
<feature type="compositionally biased region" description="Basic and acidic residues" evidence="1">
    <location>
        <begin position="61"/>
        <end position="70"/>
    </location>
</feature>
<gene>
    <name evidence="2" type="ORF">AGLY_000595</name>
</gene>
<accession>A0A6G0U9T5</accession>
<evidence type="ECO:0000256" key="1">
    <source>
        <dbReference type="SAM" id="MobiDB-lite"/>
    </source>
</evidence>
<feature type="region of interest" description="Disordered" evidence="1">
    <location>
        <begin position="1"/>
        <end position="80"/>
    </location>
</feature>
<evidence type="ECO:0000313" key="2">
    <source>
        <dbReference type="EMBL" id="KAE9545052.1"/>
    </source>
</evidence>
<name>A0A6G0U9T5_APHGL</name>
<organism evidence="2 3">
    <name type="scientific">Aphis glycines</name>
    <name type="common">Soybean aphid</name>
    <dbReference type="NCBI Taxonomy" id="307491"/>
    <lineage>
        <taxon>Eukaryota</taxon>
        <taxon>Metazoa</taxon>
        <taxon>Ecdysozoa</taxon>
        <taxon>Arthropoda</taxon>
        <taxon>Hexapoda</taxon>
        <taxon>Insecta</taxon>
        <taxon>Pterygota</taxon>
        <taxon>Neoptera</taxon>
        <taxon>Paraneoptera</taxon>
        <taxon>Hemiptera</taxon>
        <taxon>Sternorrhyncha</taxon>
        <taxon>Aphidomorpha</taxon>
        <taxon>Aphidoidea</taxon>
        <taxon>Aphididae</taxon>
        <taxon>Aphidini</taxon>
        <taxon>Aphis</taxon>
        <taxon>Aphis</taxon>
    </lineage>
</organism>
<evidence type="ECO:0000313" key="3">
    <source>
        <dbReference type="Proteomes" id="UP000475862"/>
    </source>
</evidence>